<dbReference type="AlphaFoldDB" id="A0AA86IX04"/>
<accession>A0AA86IX04</accession>
<evidence type="ECO:0000256" key="1">
    <source>
        <dbReference type="SAM" id="MobiDB-lite"/>
    </source>
</evidence>
<dbReference type="KEGG" id="lto:RGQ30_01480"/>
<name>A0AA86IX04_9BURK</name>
<protein>
    <submittedName>
        <fullName evidence="2">Uncharacterized protein</fullName>
    </submittedName>
</protein>
<feature type="region of interest" description="Disordered" evidence="1">
    <location>
        <begin position="1"/>
        <end position="28"/>
    </location>
</feature>
<dbReference type="Proteomes" id="UP001329151">
    <property type="component" value="Chromosome"/>
</dbReference>
<gene>
    <name evidence="2" type="ORF">RGQ30_01480</name>
</gene>
<proteinExistence type="predicted"/>
<dbReference type="EMBL" id="AP028947">
    <property type="protein sequence ID" value="BET24647.1"/>
    <property type="molecule type" value="Genomic_DNA"/>
</dbReference>
<evidence type="ECO:0000313" key="3">
    <source>
        <dbReference type="Proteomes" id="UP001329151"/>
    </source>
</evidence>
<sequence>MCEMSKRTARKALTQRVHADSANLSQSRPLVRDVSPTGFSPIGSEVPIVSPFKKTCPIDPVRCVGPKGATEIGHLFCRFR</sequence>
<evidence type="ECO:0000313" key="2">
    <source>
        <dbReference type="EMBL" id="BET24647.1"/>
    </source>
</evidence>
<keyword evidence="3" id="KW-1185">Reference proteome</keyword>
<reference evidence="2 3" key="1">
    <citation type="submission" date="2023-10" db="EMBL/GenBank/DDBJ databases">
        <title>Complete Genome Sequence of Limnobacter thiooxidans CS-K2T, Isolated from freshwater lake sediments in Bavaria, Germany.</title>
        <authorList>
            <person name="Naruki M."/>
            <person name="Watanabe A."/>
            <person name="Warashina T."/>
            <person name="Morita T."/>
            <person name="Arakawa K."/>
        </authorList>
    </citation>
    <scope>NUCLEOTIDE SEQUENCE [LARGE SCALE GENOMIC DNA]</scope>
    <source>
        <strain evidence="2 3">CS-K2</strain>
    </source>
</reference>
<organism evidence="2 3">
    <name type="scientific">Limnobacter thiooxidans</name>
    <dbReference type="NCBI Taxonomy" id="131080"/>
    <lineage>
        <taxon>Bacteria</taxon>
        <taxon>Pseudomonadati</taxon>
        <taxon>Pseudomonadota</taxon>
        <taxon>Betaproteobacteria</taxon>
        <taxon>Burkholderiales</taxon>
        <taxon>Burkholderiaceae</taxon>
        <taxon>Limnobacter</taxon>
    </lineage>
</organism>